<feature type="compositionally biased region" description="Basic and acidic residues" evidence="4">
    <location>
        <begin position="27"/>
        <end position="38"/>
    </location>
</feature>
<evidence type="ECO:0000256" key="1">
    <source>
        <dbReference type="ARBA" id="ARBA00005234"/>
    </source>
</evidence>
<accession>A0A6L2NTJ9</accession>
<comment type="similarity">
    <text evidence="1">Belongs to the peptidase C48 family.</text>
</comment>
<dbReference type="AlphaFoldDB" id="A0A6L2NTJ9"/>
<evidence type="ECO:0000256" key="3">
    <source>
        <dbReference type="ARBA" id="ARBA00022801"/>
    </source>
</evidence>
<feature type="compositionally biased region" description="Basic and acidic residues" evidence="4">
    <location>
        <begin position="55"/>
        <end position="73"/>
    </location>
</feature>
<sequence>MESVMKSIEERVHHKREYDSMMNERQIQSKEGKVDSSKALDAGLVVTKCSGTKSHRQDTKSRSGNDTHAEDVDIKPVNDKELMVEVDRNTTLDSTNMCHKGGEIDQNAKMWKPTGRILKIAGLRWIPTRKMFIDSTANVDNEPPNGSNEDITNPYECKQTLNTTLQASLLKEKKGVRFSTLYLQKKRNLLVFDHSHQHLSYFPMLVQSLSGSTLGLVTNLIPQQPFNPPIRDDWDRLIQPMFDEYFNSPTIVVSSVPVDAAPRVIDLADSPVSTSIDQDAPSTSILQLVLLGVEDRRPVPNWILRAYFDGRSFEEEQIPRQLNQNNYFEVPSEMYRDFEEQRRGYQQLKEKNADMYEKLTRFMENTRRVPEAQTTPIIADQHFGVSDMSGFQSYQPGTSNWQNQMPSRRQDAGILDSNLCDRARREPQPSVYMLSPYTNLPPTTVLTKKKVDKTKKKGKTTKLSPLNLRNNFAAENVSVDDLTITGVHQTDNDFNYETVDPDKVTRDGYVSMTVFLLDPYDIYLDYYMKGYKLPSFFWPQLVLHVCTYRRERSWPEGWLSSDHMDSLVQILIRERTENANWTLAKSGTVCLHPKNNRFIILTDPHIIGTLDGSVRPFPSRNDVTWVYMPINDGEVHWVTGAINLTDSIFYVLHSLESESQMLMLEQQVNNWTPVINSILETRGYFHATGRRPHNF</sequence>
<reference evidence="6" key="1">
    <citation type="journal article" date="2019" name="Sci. Rep.">
        <title>Draft genome of Tanacetum cinerariifolium, the natural source of mosquito coil.</title>
        <authorList>
            <person name="Yamashiro T."/>
            <person name="Shiraishi A."/>
            <person name="Satake H."/>
            <person name="Nakayama K."/>
        </authorList>
    </citation>
    <scope>NUCLEOTIDE SEQUENCE</scope>
</reference>
<keyword evidence="3" id="KW-0378">Hydrolase</keyword>
<evidence type="ECO:0000256" key="4">
    <source>
        <dbReference type="SAM" id="MobiDB-lite"/>
    </source>
</evidence>
<dbReference type="Pfam" id="PF02902">
    <property type="entry name" value="Peptidase_C48"/>
    <property type="match status" value="1"/>
</dbReference>
<proteinExistence type="inferred from homology"/>
<feature type="compositionally biased region" description="Basic and acidic residues" evidence="4">
    <location>
        <begin position="7"/>
        <end position="19"/>
    </location>
</feature>
<evidence type="ECO:0000256" key="2">
    <source>
        <dbReference type="ARBA" id="ARBA00022670"/>
    </source>
</evidence>
<organism evidence="6">
    <name type="scientific">Tanacetum cinerariifolium</name>
    <name type="common">Dalmatian daisy</name>
    <name type="synonym">Chrysanthemum cinerariifolium</name>
    <dbReference type="NCBI Taxonomy" id="118510"/>
    <lineage>
        <taxon>Eukaryota</taxon>
        <taxon>Viridiplantae</taxon>
        <taxon>Streptophyta</taxon>
        <taxon>Embryophyta</taxon>
        <taxon>Tracheophyta</taxon>
        <taxon>Spermatophyta</taxon>
        <taxon>Magnoliopsida</taxon>
        <taxon>eudicotyledons</taxon>
        <taxon>Gunneridae</taxon>
        <taxon>Pentapetalae</taxon>
        <taxon>asterids</taxon>
        <taxon>campanulids</taxon>
        <taxon>Asterales</taxon>
        <taxon>Asteraceae</taxon>
        <taxon>Asteroideae</taxon>
        <taxon>Anthemideae</taxon>
        <taxon>Anthemidinae</taxon>
        <taxon>Tanacetum</taxon>
    </lineage>
</organism>
<evidence type="ECO:0000259" key="5">
    <source>
        <dbReference type="Pfam" id="PF02902"/>
    </source>
</evidence>
<dbReference type="GO" id="GO:0008234">
    <property type="term" value="F:cysteine-type peptidase activity"/>
    <property type="evidence" value="ECO:0007669"/>
    <property type="project" value="InterPro"/>
</dbReference>
<feature type="region of interest" description="Disordered" evidence="4">
    <location>
        <begin position="1"/>
        <end position="73"/>
    </location>
</feature>
<dbReference type="EMBL" id="BKCJ010009736">
    <property type="protein sequence ID" value="GEU88372.1"/>
    <property type="molecule type" value="Genomic_DNA"/>
</dbReference>
<evidence type="ECO:0000313" key="6">
    <source>
        <dbReference type="EMBL" id="GEU88372.1"/>
    </source>
</evidence>
<dbReference type="InterPro" id="IPR003653">
    <property type="entry name" value="Peptidase_C48_C"/>
</dbReference>
<dbReference type="GO" id="GO:0006508">
    <property type="term" value="P:proteolysis"/>
    <property type="evidence" value="ECO:0007669"/>
    <property type="project" value="UniProtKB-KW"/>
</dbReference>
<dbReference type="SUPFAM" id="SSF54001">
    <property type="entry name" value="Cysteine proteinases"/>
    <property type="match status" value="1"/>
</dbReference>
<keyword evidence="2" id="KW-0645">Protease</keyword>
<gene>
    <name evidence="6" type="ORF">Tci_060350</name>
</gene>
<protein>
    <recommendedName>
        <fullName evidence="5">Ubiquitin-like protease family profile domain-containing protein</fullName>
    </recommendedName>
</protein>
<comment type="caution">
    <text evidence="6">The sequence shown here is derived from an EMBL/GenBank/DDBJ whole genome shotgun (WGS) entry which is preliminary data.</text>
</comment>
<dbReference type="Gene3D" id="3.40.395.10">
    <property type="entry name" value="Adenoviral Proteinase, Chain A"/>
    <property type="match status" value="1"/>
</dbReference>
<name>A0A6L2NTJ9_TANCI</name>
<feature type="domain" description="Ubiquitin-like protease family profile" evidence="5">
    <location>
        <begin position="622"/>
        <end position="673"/>
    </location>
</feature>
<dbReference type="InterPro" id="IPR038765">
    <property type="entry name" value="Papain-like_cys_pep_sf"/>
</dbReference>